<dbReference type="Pfam" id="PF00248">
    <property type="entry name" value="Aldo_ket_red"/>
    <property type="match status" value="1"/>
</dbReference>
<evidence type="ECO:0000256" key="4">
    <source>
        <dbReference type="PIRSR" id="PIRSR000097-1"/>
    </source>
</evidence>
<dbReference type="Proteomes" id="UP000600026">
    <property type="component" value="Unassembled WGS sequence"/>
</dbReference>
<feature type="active site" description="Proton donor" evidence="4">
    <location>
        <position position="48"/>
    </location>
</feature>
<evidence type="ECO:0000256" key="3">
    <source>
        <dbReference type="ARBA" id="ARBA00023002"/>
    </source>
</evidence>
<dbReference type="InterPro" id="IPR023210">
    <property type="entry name" value="NADP_OxRdtase_dom"/>
</dbReference>
<protein>
    <submittedName>
        <fullName evidence="8">2,5-diketo-D-gluconic acid reductase</fullName>
    </submittedName>
</protein>
<dbReference type="CDD" id="cd19133">
    <property type="entry name" value="AKR_AKR5F1"/>
    <property type="match status" value="1"/>
</dbReference>
<evidence type="ECO:0000256" key="1">
    <source>
        <dbReference type="ARBA" id="ARBA00007905"/>
    </source>
</evidence>
<sequence length="282" mass="31584">MRTVTLNNGVDMPVLGFGVYQIPPAETERAVTEALAAGYRLLDTAAAYQNEAAVGRAVRSSGIPREELFITTKVWVQDAGEENTRRAFDTSLRHLGLDHLDLYLIHQPFGDVYGSWRAMEGLHREGRVRAIGVSNFYPDRLVDLMDHNEITPAVNQIETHPFFQRTTDQDLMRERGVQIESWGPFAEGRNGLFSDPVLTGIGADHGKSVAQVVLRWLVQRQVVVIPKSVRADRMAENIDVFDFELSEDEMTRIAALDTGRSVFFDHRDPAAATQLGNARIHD</sequence>
<dbReference type="GO" id="GO:0016616">
    <property type="term" value="F:oxidoreductase activity, acting on the CH-OH group of donors, NAD or NADP as acceptor"/>
    <property type="evidence" value="ECO:0007669"/>
    <property type="project" value="UniProtKB-ARBA"/>
</dbReference>
<dbReference type="RefSeq" id="WP_031147654.1">
    <property type="nucleotide sequence ID" value="NZ_BNEE01000002.1"/>
</dbReference>
<comment type="similarity">
    <text evidence="1">Belongs to the aldo/keto reductase family.</text>
</comment>
<dbReference type="InterPro" id="IPR036812">
    <property type="entry name" value="NAD(P)_OxRdtase_dom_sf"/>
</dbReference>
<dbReference type="EMBL" id="BNEE01000002">
    <property type="protein sequence ID" value="GHI82833.1"/>
    <property type="molecule type" value="Genomic_DNA"/>
</dbReference>
<keyword evidence="2" id="KW-0521">NADP</keyword>
<feature type="site" description="Lowers pKa of active site Tyr" evidence="6">
    <location>
        <position position="73"/>
    </location>
</feature>
<evidence type="ECO:0000313" key="9">
    <source>
        <dbReference type="Proteomes" id="UP000600026"/>
    </source>
</evidence>
<dbReference type="PROSITE" id="PS00062">
    <property type="entry name" value="ALDOKETO_REDUCTASE_2"/>
    <property type="match status" value="1"/>
</dbReference>
<feature type="binding site" evidence="5">
    <location>
        <position position="106"/>
    </location>
    <ligand>
        <name>substrate</name>
    </ligand>
</feature>
<keyword evidence="3" id="KW-0560">Oxidoreductase</keyword>
<evidence type="ECO:0000256" key="2">
    <source>
        <dbReference type="ARBA" id="ARBA00022857"/>
    </source>
</evidence>
<dbReference type="InterPro" id="IPR020471">
    <property type="entry name" value="AKR"/>
</dbReference>
<dbReference type="FunFam" id="3.20.20.100:FF:000015">
    <property type="entry name" value="Oxidoreductase, aldo/keto reductase family"/>
    <property type="match status" value="1"/>
</dbReference>
<dbReference type="PANTHER" id="PTHR43827">
    <property type="entry name" value="2,5-DIKETO-D-GLUCONIC ACID REDUCTASE"/>
    <property type="match status" value="1"/>
</dbReference>
<reference evidence="8" key="1">
    <citation type="submission" date="2020-09" db="EMBL/GenBank/DDBJ databases">
        <title>Whole genome shotgun sequence of Streptomyces xanthophaeus NBRC 12829.</title>
        <authorList>
            <person name="Komaki H."/>
            <person name="Tamura T."/>
        </authorList>
    </citation>
    <scope>NUCLEOTIDE SEQUENCE</scope>
    <source>
        <strain evidence="8">NBRC 12829</strain>
    </source>
</reference>
<comment type="caution">
    <text evidence="8">The sequence shown here is derived from an EMBL/GenBank/DDBJ whole genome shotgun (WGS) entry which is preliminary data.</text>
</comment>
<dbReference type="PROSITE" id="PS00798">
    <property type="entry name" value="ALDOKETO_REDUCTASE_1"/>
    <property type="match status" value="1"/>
</dbReference>
<keyword evidence="9" id="KW-1185">Reference proteome</keyword>
<proteinExistence type="inferred from homology"/>
<dbReference type="PANTHER" id="PTHR43827:SF3">
    <property type="entry name" value="NADP-DEPENDENT OXIDOREDUCTASE DOMAIN-CONTAINING PROTEIN"/>
    <property type="match status" value="1"/>
</dbReference>
<organism evidence="8 9">
    <name type="scientific">Streptomyces xanthophaeus</name>
    <dbReference type="NCBI Taxonomy" id="67385"/>
    <lineage>
        <taxon>Bacteria</taxon>
        <taxon>Bacillati</taxon>
        <taxon>Actinomycetota</taxon>
        <taxon>Actinomycetes</taxon>
        <taxon>Kitasatosporales</taxon>
        <taxon>Streptomycetaceae</taxon>
        <taxon>Streptomyces</taxon>
    </lineage>
</organism>
<dbReference type="OrthoDB" id="9804790at2"/>
<dbReference type="PRINTS" id="PR00069">
    <property type="entry name" value="ALDKETRDTASE"/>
</dbReference>
<name>A0A919L9G0_9ACTN</name>
<dbReference type="Gene3D" id="3.20.20.100">
    <property type="entry name" value="NADP-dependent oxidoreductase domain"/>
    <property type="match status" value="1"/>
</dbReference>
<dbReference type="InterPro" id="IPR018170">
    <property type="entry name" value="Aldo/ket_reductase_CS"/>
</dbReference>
<evidence type="ECO:0000259" key="7">
    <source>
        <dbReference type="Pfam" id="PF00248"/>
    </source>
</evidence>
<feature type="domain" description="NADP-dependent oxidoreductase" evidence="7">
    <location>
        <begin position="21"/>
        <end position="257"/>
    </location>
</feature>
<evidence type="ECO:0000256" key="6">
    <source>
        <dbReference type="PIRSR" id="PIRSR000097-3"/>
    </source>
</evidence>
<evidence type="ECO:0000256" key="5">
    <source>
        <dbReference type="PIRSR" id="PIRSR000097-2"/>
    </source>
</evidence>
<accession>A0A919L9G0</accession>
<dbReference type="SUPFAM" id="SSF51430">
    <property type="entry name" value="NAD(P)-linked oxidoreductase"/>
    <property type="match status" value="1"/>
</dbReference>
<dbReference type="PIRSF" id="PIRSF000097">
    <property type="entry name" value="AKR"/>
    <property type="match status" value="1"/>
</dbReference>
<gene>
    <name evidence="8" type="ORF">Sxan_01970</name>
</gene>
<dbReference type="AlphaFoldDB" id="A0A919L9G0"/>
<evidence type="ECO:0000313" key="8">
    <source>
        <dbReference type="EMBL" id="GHI82833.1"/>
    </source>
</evidence>